<proteinExistence type="predicted"/>
<evidence type="ECO:0000313" key="1">
    <source>
        <dbReference type="EMBL" id="THB61833.1"/>
    </source>
</evidence>
<dbReference type="OrthoDB" id="9788465at2"/>
<dbReference type="Proteomes" id="UP000310506">
    <property type="component" value="Unassembled WGS sequence"/>
</dbReference>
<dbReference type="AlphaFoldDB" id="A0A4S3B7G7"/>
<dbReference type="RefSeq" id="WP_136136280.1">
    <property type="nucleotide sequence ID" value="NZ_SDGV01000007.1"/>
</dbReference>
<gene>
    <name evidence="1" type="ORF">ESZ54_03410</name>
</gene>
<dbReference type="EMBL" id="SDGV01000007">
    <property type="protein sequence ID" value="THB61833.1"/>
    <property type="molecule type" value="Genomic_DNA"/>
</dbReference>
<protein>
    <submittedName>
        <fullName evidence="1">DUF1456 family protein</fullName>
    </submittedName>
</protein>
<keyword evidence="2" id="KW-1185">Reference proteome</keyword>
<dbReference type="Pfam" id="PF07308">
    <property type="entry name" value="DUF1456"/>
    <property type="match status" value="2"/>
</dbReference>
<dbReference type="InterPro" id="IPR009921">
    <property type="entry name" value="YehS-like"/>
</dbReference>
<dbReference type="PANTHER" id="PTHR37805">
    <property type="entry name" value="CYTOPLASMIC PROTEIN-RELATED"/>
    <property type="match status" value="1"/>
</dbReference>
<evidence type="ECO:0000313" key="2">
    <source>
        <dbReference type="Proteomes" id="UP000310506"/>
    </source>
</evidence>
<organism evidence="1 2">
    <name type="scientific">Vagococcus silagei</name>
    <dbReference type="NCBI Taxonomy" id="2508885"/>
    <lineage>
        <taxon>Bacteria</taxon>
        <taxon>Bacillati</taxon>
        <taxon>Bacillota</taxon>
        <taxon>Bacilli</taxon>
        <taxon>Lactobacillales</taxon>
        <taxon>Enterococcaceae</taxon>
        <taxon>Vagococcus</taxon>
    </lineage>
</organism>
<comment type="caution">
    <text evidence="1">The sequence shown here is derived from an EMBL/GenBank/DDBJ whole genome shotgun (WGS) entry which is preliminary data.</text>
</comment>
<sequence>MNHNDRLKRLRYALDIKDKDMIKIFKLGGVDVTVEELLQMLRKIDEEEYELPVTDEQFERFLNGLIISQRGVKEGPEPALELTQYNANNLLLKKVKIALSLTTDNLLDIFGNVDIYMSKSELGSFLRKEGHRNYKPCLDNFARNFIKGLTIYYRG</sequence>
<reference evidence="1 2" key="1">
    <citation type="submission" date="2019-01" db="EMBL/GenBank/DDBJ databases">
        <title>Vagococcus silagei sp. nov. isolated from brewer's grain.</title>
        <authorList>
            <person name="Guu J.-R."/>
        </authorList>
    </citation>
    <scope>NUCLEOTIDE SEQUENCE [LARGE SCALE GENOMIC DNA]</scope>
    <source>
        <strain evidence="1 2">2B-2</strain>
    </source>
</reference>
<accession>A0A4S3B7G7</accession>
<name>A0A4S3B7G7_9ENTE</name>
<dbReference type="PANTHER" id="PTHR37805:SF1">
    <property type="entry name" value="CYTOPLASMIC PROTEIN"/>
    <property type="match status" value="1"/>
</dbReference>